<evidence type="ECO:0000313" key="4">
    <source>
        <dbReference type="EMBL" id="MBB5690768.1"/>
    </source>
</evidence>
<evidence type="ECO:0000256" key="1">
    <source>
        <dbReference type="ARBA" id="ARBA00023122"/>
    </source>
</evidence>
<dbReference type="CDD" id="cd04586">
    <property type="entry name" value="CBS_pair_BON_assoc"/>
    <property type="match status" value="1"/>
</dbReference>
<dbReference type="PROSITE" id="PS51371">
    <property type="entry name" value="CBS"/>
    <property type="match status" value="2"/>
</dbReference>
<dbReference type="SUPFAM" id="SSF54631">
    <property type="entry name" value="CBS-domain pair"/>
    <property type="match status" value="1"/>
</dbReference>
<dbReference type="EMBL" id="JACIJE010000008">
    <property type="protein sequence ID" value="MBB5690768.1"/>
    <property type="molecule type" value="Genomic_DNA"/>
</dbReference>
<dbReference type="SMART" id="SM00116">
    <property type="entry name" value="CBS"/>
    <property type="match status" value="2"/>
</dbReference>
<protein>
    <submittedName>
        <fullName evidence="4">CBS domain-containing protein</fullName>
    </submittedName>
</protein>
<dbReference type="RefSeq" id="WP_184485980.1">
    <property type="nucleotide sequence ID" value="NZ_JAAEDJ010000177.1"/>
</dbReference>
<feature type="domain" description="CBS" evidence="3">
    <location>
        <begin position="94"/>
        <end position="149"/>
    </location>
</feature>
<keyword evidence="1 2" id="KW-0129">CBS domain</keyword>
<comment type="caution">
    <text evidence="4">The sequence shown here is derived from an EMBL/GenBank/DDBJ whole genome shotgun (WGS) entry which is preliminary data.</text>
</comment>
<accession>A0A840XQ78</accession>
<sequence length="231" mass="25113">MRARDIMTTDPITVPPETPLEAVAALMADRGISGLPVVDEEGRLVGLVTDGDLMRRLSAKEDKPASFFATLLGATADQAMAYARAHGRRVRDVMSTNLATVTEDATVEEVAHILETKRIRRVPVLRDGVLVGVVSRADLLRAVMQPLGSGAEQEASDPRIRREILARMRAEPWISTRFVFPMVKDGVVSFHGFLSAQETKTALRVLAEGVPGVKKVVFDTSPAPKMMIGMP</sequence>
<feature type="domain" description="CBS" evidence="3">
    <location>
        <begin position="7"/>
        <end position="66"/>
    </location>
</feature>
<dbReference type="InterPro" id="IPR051257">
    <property type="entry name" value="Diverse_CBS-Domain"/>
</dbReference>
<evidence type="ECO:0000259" key="3">
    <source>
        <dbReference type="PROSITE" id="PS51371"/>
    </source>
</evidence>
<dbReference type="Pfam" id="PF00571">
    <property type="entry name" value="CBS"/>
    <property type="match status" value="2"/>
</dbReference>
<evidence type="ECO:0000313" key="5">
    <source>
        <dbReference type="Proteomes" id="UP000562254"/>
    </source>
</evidence>
<dbReference type="InterPro" id="IPR017080">
    <property type="entry name" value="UCP036990_CBS_BON"/>
</dbReference>
<gene>
    <name evidence="4" type="ORF">FHS88_002908</name>
</gene>
<dbReference type="PANTHER" id="PTHR43080:SF26">
    <property type="entry name" value="REGULATORY PROTEIN"/>
    <property type="match status" value="1"/>
</dbReference>
<organism evidence="4 5">
    <name type="scientific">Neoroseomonas alkaliterrae</name>
    <dbReference type="NCBI Taxonomy" id="1452450"/>
    <lineage>
        <taxon>Bacteria</taxon>
        <taxon>Pseudomonadati</taxon>
        <taxon>Pseudomonadota</taxon>
        <taxon>Alphaproteobacteria</taxon>
        <taxon>Acetobacterales</taxon>
        <taxon>Acetobacteraceae</taxon>
        <taxon>Neoroseomonas</taxon>
    </lineage>
</organism>
<dbReference type="PIRSF" id="PIRSF036990">
    <property type="entry name" value="UCP036990_CBS_BON"/>
    <property type="match status" value="1"/>
</dbReference>
<name>A0A840XQ78_9PROT</name>
<dbReference type="Pfam" id="PF04972">
    <property type="entry name" value="BON"/>
    <property type="match status" value="1"/>
</dbReference>
<reference evidence="4 5" key="1">
    <citation type="submission" date="2020-08" db="EMBL/GenBank/DDBJ databases">
        <title>Genomic Encyclopedia of Type Strains, Phase IV (KMG-IV): sequencing the most valuable type-strain genomes for metagenomic binning, comparative biology and taxonomic classification.</title>
        <authorList>
            <person name="Goeker M."/>
        </authorList>
    </citation>
    <scope>NUCLEOTIDE SEQUENCE [LARGE SCALE GENOMIC DNA]</scope>
    <source>
        <strain evidence="4 5">DSM 25895</strain>
    </source>
</reference>
<proteinExistence type="predicted"/>
<evidence type="ECO:0000256" key="2">
    <source>
        <dbReference type="PROSITE-ProRule" id="PRU00703"/>
    </source>
</evidence>
<dbReference type="InterPro" id="IPR007055">
    <property type="entry name" value="BON_dom"/>
</dbReference>
<dbReference type="InterPro" id="IPR000644">
    <property type="entry name" value="CBS_dom"/>
</dbReference>
<keyword evidence="5" id="KW-1185">Reference proteome</keyword>
<dbReference type="Proteomes" id="UP000562254">
    <property type="component" value="Unassembled WGS sequence"/>
</dbReference>
<dbReference type="InterPro" id="IPR046342">
    <property type="entry name" value="CBS_dom_sf"/>
</dbReference>
<dbReference type="PANTHER" id="PTHR43080">
    <property type="entry name" value="CBS DOMAIN-CONTAINING PROTEIN CBSX3, MITOCHONDRIAL"/>
    <property type="match status" value="1"/>
</dbReference>
<dbReference type="Gene3D" id="3.10.580.10">
    <property type="entry name" value="CBS-domain"/>
    <property type="match status" value="1"/>
</dbReference>
<dbReference type="AlphaFoldDB" id="A0A840XQ78"/>